<sequence>MRVLFLLLFFSWPIVMARHVLTDYGDITLFCNHLNSDSISCRYQIFPKIKLFGLIPDAVTRGEYDAIVSVDYDEIDTKNSGGERIVEHKIIVTTVNEEKMIFADFLHFGGYEAKDIAIKLDEFIHSDQKDFILIEGEQEPFLLAVVLPFVFFGVFVMLGVFGLYLFANFKKISFDKSRNQVCIYFFSFREQYYVYESINNIKEVKIGHTRVKSDFYFSAKIIFQSGEEYLIQDSMRTIFTSSGKKSRRKAESQVKQIQEFLSSTR</sequence>
<feature type="transmembrane region" description="Helical" evidence="1">
    <location>
        <begin position="141"/>
        <end position="167"/>
    </location>
</feature>
<dbReference type="KEGG" id="eaj:Q3M24_22300"/>
<dbReference type="EMBL" id="CP159373">
    <property type="protein sequence ID" value="XCN72974.1"/>
    <property type="molecule type" value="Genomic_DNA"/>
</dbReference>
<keyword evidence="1" id="KW-1133">Transmembrane helix</keyword>
<gene>
    <name evidence="2" type="ORF">Q3M24_22300</name>
</gene>
<evidence type="ECO:0000313" key="2">
    <source>
        <dbReference type="EMBL" id="XCN72974.1"/>
    </source>
</evidence>
<organism evidence="2">
    <name type="scientific">Candidatus Electrothrix aestuarii</name>
    <dbReference type="NCBI Taxonomy" id="3062594"/>
    <lineage>
        <taxon>Bacteria</taxon>
        <taxon>Pseudomonadati</taxon>
        <taxon>Thermodesulfobacteriota</taxon>
        <taxon>Desulfobulbia</taxon>
        <taxon>Desulfobulbales</taxon>
        <taxon>Desulfobulbaceae</taxon>
        <taxon>Candidatus Electrothrix</taxon>
    </lineage>
</organism>
<reference evidence="2" key="1">
    <citation type="journal article" date="2024" name="Syst. Appl. Microbiol.">
        <title>First single-strain enrichments of Electrothrix cable bacteria, description of E. aestuarii sp. nov. and E. rattekaaiensis sp. nov., and proposal of a cable bacteria taxonomy following the rules of the SeqCode.</title>
        <authorList>
            <person name="Plum-Jensen L.E."/>
            <person name="Schramm A."/>
            <person name="Marshall I.P.G."/>
        </authorList>
    </citation>
    <scope>NUCLEOTIDE SEQUENCE</scope>
    <source>
        <strain evidence="2">Rat1</strain>
    </source>
</reference>
<evidence type="ECO:0000256" key="1">
    <source>
        <dbReference type="SAM" id="Phobius"/>
    </source>
</evidence>
<keyword evidence="1" id="KW-0812">Transmembrane</keyword>
<accession>A0AAU8LVS8</accession>
<proteinExistence type="predicted"/>
<name>A0AAU8LVS8_9BACT</name>
<dbReference type="AlphaFoldDB" id="A0AAU8LVS8"/>
<protein>
    <submittedName>
        <fullName evidence="2">Uncharacterized protein</fullName>
    </submittedName>
</protein>
<keyword evidence="1" id="KW-0472">Membrane</keyword>
<reference evidence="2" key="2">
    <citation type="submission" date="2024-06" db="EMBL/GenBank/DDBJ databases">
        <authorList>
            <person name="Plum-Jensen L.E."/>
            <person name="Schramm A."/>
            <person name="Marshall I.P.G."/>
        </authorList>
    </citation>
    <scope>NUCLEOTIDE SEQUENCE</scope>
    <source>
        <strain evidence="2">Rat1</strain>
    </source>
</reference>